<organism evidence="11 12">
    <name type="scientific">Mobilicoccus caccae</name>
    <dbReference type="NCBI Taxonomy" id="1859295"/>
    <lineage>
        <taxon>Bacteria</taxon>
        <taxon>Bacillati</taxon>
        <taxon>Actinomycetota</taxon>
        <taxon>Actinomycetes</taxon>
        <taxon>Micrococcales</taxon>
        <taxon>Dermatophilaceae</taxon>
        <taxon>Mobilicoccus</taxon>
    </lineage>
</organism>
<evidence type="ECO:0000256" key="2">
    <source>
        <dbReference type="ARBA" id="ARBA00022475"/>
    </source>
</evidence>
<evidence type="ECO:0000313" key="12">
    <source>
        <dbReference type="Proteomes" id="UP001157126"/>
    </source>
</evidence>
<feature type="binding site" evidence="10">
    <location>
        <position position="70"/>
    </location>
    <ligand>
        <name>Na(+)</name>
        <dbReference type="ChEBI" id="CHEBI:29101"/>
        <note>structural</note>
    </ligand>
</feature>
<proteinExistence type="inferred from homology"/>
<keyword evidence="5 10" id="KW-0472">Membrane</keyword>
<dbReference type="EMBL" id="BSUO01000001">
    <property type="protein sequence ID" value="GMA41562.1"/>
    <property type="molecule type" value="Genomic_DNA"/>
</dbReference>
<keyword evidence="10" id="KW-0479">Metal-binding</keyword>
<accession>A0ABQ6IUK3</accession>
<keyword evidence="4 10" id="KW-1133">Transmembrane helix</keyword>
<dbReference type="Proteomes" id="UP001157126">
    <property type="component" value="Unassembled WGS sequence"/>
</dbReference>
<dbReference type="Pfam" id="PF02537">
    <property type="entry name" value="CRCB"/>
    <property type="match status" value="1"/>
</dbReference>
<evidence type="ECO:0000256" key="3">
    <source>
        <dbReference type="ARBA" id="ARBA00022692"/>
    </source>
</evidence>
<comment type="similarity">
    <text evidence="7 10">Belongs to the fluoride channel Fluc/FEX (TC 1.A.43) family.</text>
</comment>
<feature type="binding site" evidence="10">
    <location>
        <position position="67"/>
    </location>
    <ligand>
        <name>Na(+)</name>
        <dbReference type="ChEBI" id="CHEBI:29101"/>
        <note>structural</note>
    </ligand>
</feature>
<evidence type="ECO:0000256" key="10">
    <source>
        <dbReference type="HAMAP-Rule" id="MF_00454"/>
    </source>
</evidence>
<comment type="caution">
    <text evidence="11">The sequence shown here is derived from an EMBL/GenBank/DDBJ whole genome shotgun (WGS) entry which is preliminary data.</text>
</comment>
<evidence type="ECO:0000256" key="5">
    <source>
        <dbReference type="ARBA" id="ARBA00023136"/>
    </source>
</evidence>
<evidence type="ECO:0000256" key="4">
    <source>
        <dbReference type="ARBA" id="ARBA00022989"/>
    </source>
</evidence>
<protein>
    <recommendedName>
        <fullName evidence="10">Fluoride-specific ion channel FluC</fullName>
    </recommendedName>
</protein>
<evidence type="ECO:0000256" key="7">
    <source>
        <dbReference type="ARBA" id="ARBA00035120"/>
    </source>
</evidence>
<keyword evidence="6 10" id="KW-0407">Ion channel</keyword>
<comment type="catalytic activity">
    <reaction evidence="8">
        <text>fluoride(in) = fluoride(out)</text>
        <dbReference type="Rhea" id="RHEA:76159"/>
        <dbReference type="ChEBI" id="CHEBI:17051"/>
    </reaction>
    <physiologicalReaction direction="left-to-right" evidence="8">
        <dbReference type="Rhea" id="RHEA:76160"/>
    </physiologicalReaction>
</comment>
<feature type="transmembrane region" description="Helical" evidence="10">
    <location>
        <begin position="60"/>
        <end position="78"/>
    </location>
</feature>
<comment type="subcellular location">
    <subcellularLocation>
        <location evidence="1 10">Cell membrane</location>
        <topology evidence="1 10">Multi-pass membrane protein</topology>
    </subcellularLocation>
</comment>
<comment type="function">
    <text evidence="9 10">Fluoride-specific ion channel. Important for reducing fluoride concentration in the cell, thus reducing its toxicity.</text>
</comment>
<evidence type="ECO:0000256" key="1">
    <source>
        <dbReference type="ARBA" id="ARBA00004651"/>
    </source>
</evidence>
<keyword evidence="10" id="KW-0813">Transport</keyword>
<reference evidence="12" key="1">
    <citation type="journal article" date="2019" name="Int. J. Syst. Evol. Microbiol.">
        <title>The Global Catalogue of Microorganisms (GCM) 10K type strain sequencing project: providing services to taxonomists for standard genome sequencing and annotation.</title>
        <authorList>
            <consortium name="The Broad Institute Genomics Platform"/>
            <consortium name="The Broad Institute Genome Sequencing Center for Infectious Disease"/>
            <person name="Wu L."/>
            <person name="Ma J."/>
        </authorList>
    </citation>
    <scope>NUCLEOTIDE SEQUENCE [LARGE SCALE GENOMIC DNA]</scope>
    <source>
        <strain evidence="12">NBRC 113072</strain>
    </source>
</reference>
<sequence>MVLAVASGGAIGATCRYLVMLARPESGPATTLAVNVLGCFLMGVLVACTPPGSARLRRGFLGTGVLGGFTTVSAYAVTTHGLLTGDVLLGVLYLLATPALAVVAVASGVLLTRRWRTS</sequence>
<keyword evidence="2 10" id="KW-1003">Cell membrane</keyword>
<keyword evidence="10" id="KW-0915">Sodium</keyword>
<evidence type="ECO:0000256" key="9">
    <source>
        <dbReference type="ARBA" id="ARBA00049940"/>
    </source>
</evidence>
<evidence type="ECO:0000256" key="6">
    <source>
        <dbReference type="ARBA" id="ARBA00023303"/>
    </source>
</evidence>
<evidence type="ECO:0000256" key="8">
    <source>
        <dbReference type="ARBA" id="ARBA00035585"/>
    </source>
</evidence>
<evidence type="ECO:0000313" key="11">
    <source>
        <dbReference type="EMBL" id="GMA41562.1"/>
    </source>
</evidence>
<dbReference type="HAMAP" id="MF_00454">
    <property type="entry name" value="FluC"/>
    <property type="match status" value="1"/>
</dbReference>
<gene>
    <name evidence="10 11" type="primary">crcB</name>
    <name evidence="10" type="synonym">fluC</name>
    <name evidence="11" type="ORF">GCM10025883_36070</name>
</gene>
<feature type="transmembrane region" description="Helical" evidence="10">
    <location>
        <begin position="90"/>
        <end position="111"/>
    </location>
</feature>
<comment type="activity regulation">
    <text evidence="10">Na(+) is not transported, but it plays an essential structural role and its presence is essential for fluoride channel function.</text>
</comment>
<keyword evidence="12" id="KW-1185">Reference proteome</keyword>
<dbReference type="InterPro" id="IPR003691">
    <property type="entry name" value="FluC"/>
</dbReference>
<feature type="transmembrane region" description="Helical" evidence="10">
    <location>
        <begin position="28"/>
        <end position="48"/>
    </location>
</feature>
<name>A0ABQ6IUK3_9MICO</name>
<keyword evidence="3 10" id="KW-0812">Transmembrane</keyword>
<keyword evidence="10" id="KW-0406">Ion transport</keyword>